<sequence>MGMLVLLAILISHHGIVLQVFDGDIRNSDGSLANHIHQQLVV</sequence>
<reference evidence="1" key="1">
    <citation type="submission" date="2019-08" db="EMBL/GenBank/DDBJ databases">
        <authorList>
            <person name="Kucharzyk K."/>
            <person name="Murdoch R.W."/>
            <person name="Higgins S."/>
            <person name="Loffler F."/>
        </authorList>
    </citation>
    <scope>NUCLEOTIDE SEQUENCE</scope>
</reference>
<organism evidence="1">
    <name type="scientific">bioreactor metagenome</name>
    <dbReference type="NCBI Taxonomy" id="1076179"/>
    <lineage>
        <taxon>unclassified sequences</taxon>
        <taxon>metagenomes</taxon>
        <taxon>ecological metagenomes</taxon>
    </lineage>
</organism>
<evidence type="ECO:0000313" key="1">
    <source>
        <dbReference type="EMBL" id="MPM84966.1"/>
    </source>
</evidence>
<dbReference type="EMBL" id="VSSQ01033390">
    <property type="protein sequence ID" value="MPM84966.1"/>
    <property type="molecule type" value="Genomic_DNA"/>
</dbReference>
<name>A0A645D6G8_9ZZZZ</name>
<comment type="caution">
    <text evidence="1">The sequence shown here is derived from an EMBL/GenBank/DDBJ whole genome shotgun (WGS) entry which is preliminary data.</text>
</comment>
<accession>A0A645D6G8</accession>
<dbReference type="AlphaFoldDB" id="A0A645D6G8"/>
<gene>
    <name evidence="1" type="ORF">SDC9_132042</name>
</gene>
<protein>
    <submittedName>
        <fullName evidence="1">Uncharacterized protein</fullName>
    </submittedName>
</protein>
<proteinExistence type="predicted"/>